<dbReference type="SUPFAM" id="SSF75217">
    <property type="entry name" value="alpha/beta knot"/>
    <property type="match status" value="1"/>
</dbReference>
<feature type="binding site" evidence="7">
    <location>
        <position position="96"/>
    </location>
    <ligand>
        <name>S-adenosyl-L-methionine</name>
        <dbReference type="ChEBI" id="CHEBI:59789"/>
    </ligand>
</feature>
<dbReference type="Proteomes" id="UP000199626">
    <property type="component" value="Unassembled WGS sequence"/>
</dbReference>
<dbReference type="PANTHER" id="PTHR43453:SF1">
    <property type="entry name" value="TRNA_RRNA METHYLTRANSFERASE SPOU TYPE DOMAIN-CONTAINING PROTEIN"/>
    <property type="match status" value="1"/>
</dbReference>
<evidence type="ECO:0000259" key="9">
    <source>
        <dbReference type="Pfam" id="PF12105"/>
    </source>
</evidence>
<proteinExistence type="inferred from homology"/>
<comment type="similarity">
    <text evidence="7">Belongs to the class IV-like SAM-binding methyltransferase superfamily. RNA methyltransferase TrmH family.</text>
</comment>
<evidence type="ECO:0000313" key="10">
    <source>
        <dbReference type="EMBL" id="SDB42555.1"/>
    </source>
</evidence>
<dbReference type="Gene3D" id="3.40.1280.10">
    <property type="match status" value="1"/>
</dbReference>
<evidence type="ECO:0000256" key="4">
    <source>
        <dbReference type="ARBA" id="ARBA00022691"/>
    </source>
</evidence>
<evidence type="ECO:0000313" key="11">
    <source>
        <dbReference type="Proteomes" id="UP000199626"/>
    </source>
</evidence>
<dbReference type="InterPro" id="IPR029026">
    <property type="entry name" value="tRNA_m1G_MTases_N"/>
</dbReference>
<comment type="caution">
    <text evidence="7">Lacks conserved residue(s) required for the propagation of feature annotation.</text>
</comment>
<evidence type="ECO:0000256" key="5">
    <source>
        <dbReference type="ARBA" id="ARBA00022694"/>
    </source>
</evidence>
<dbReference type="PANTHER" id="PTHR43453">
    <property type="entry name" value="RRNA METHYLASE-LIKE"/>
    <property type="match status" value="1"/>
</dbReference>
<keyword evidence="5 7" id="KW-0819">tRNA processing</keyword>
<dbReference type="STRING" id="1159017.SAMN02927930_01629"/>
<dbReference type="HAMAP" id="MF_02060">
    <property type="entry name" value="tRNA_methyltr_TrmH"/>
    <property type="match status" value="1"/>
</dbReference>
<keyword evidence="3 7" id="KW-0808">Transferase</keyword>
<keyword evidence="4 7" id="KW-0949">S-adenosyl-L-methionine</keyword>
<comment type="function">
    <text evidence="7">Catalyzes the 2'-O methylation of guanosine at position 18 in tRNA.</text>
</comment>
<reference evidence="11" key="1">
    <citation type="submission" date="2016-10" db="EMBL/GenBank/DDBJ databases">
        <authorList>
            <person name="Varghese N."/>
            <person name="Submissions S."/>
        </authorList>
    </citation>
    <scope>NUCLEOTIDE SEQUENCE [LARGE SCALE GENOMIC DNA]</scope>
    <source>
        <strain evidence="11">CGMCC 1.10824</strain>
    </source>
</reference>
<dbReference type="InterPro" id="IPR029028">
    <property type="entry name" value="Alpha/beta_knot_MTases"/>
</dbReference>
<dbReference type="AlphaFoldDB" id="A0A1G6DCG7"/>
<comment type="catalytic activity">
    <reaction evidence="7">
        <text>guanosine(18) in tRNA + S-adenosyl-L-methionine = 2'-O-methylguanosine(18) in tRNA + S-adenosyl-L-homocysteine + H(+)</text>
        <dbReference type="Rhea" id="RHEA:20077"/>
        <dbReference type="Rhea" id="RHEA-COMP:10190"/>
        <dbReference type="Rhea" id="RHEA-COMP:10192"/>
        <dbReference type="ChEBI" id="CHEBI:15378"/>
        <dbReference type="ChEBI" id="CHEBI:57856"/>
        <dbReference type="ChEBI" id="CHEBI:59789"/>
        <dbReference type="ChEBI" id="CHEBI:74269"/>
        <dbReference type="ChEBI" id="CHEBI:74445"/>
        <dbReference type="EC" id="2.1.1.34"/>
    </reaction>
</comment>
<dbReference type="GO" id="GO:0141100">
    <property type="term" value="F:tRNA (guanine(18)-2'-O)-methyltransferase activity"/>
    <property type="evidence" value="ECO:0007669"/>
    <property type="project" value="UniProtKB-UniRule"/>
</dbReference>
<keyword evidence="1 7" id="KW-0820">tRNA-binding</keyword>
<keyword evidence="6 7" id="KW-0694">RNA-binding</keyword>
<dbReference type="EC" id="2.1.1.34" evidence="7"/>
<evidence type="ECO:0000256" key="6">
    <source>
        <dbReference type="ARBA" id="ARBA00022884"/>
    </source>
</evidence>
<keyword evidence="11" id="KW-1185">Reference proteome</keyword>
<dbReference type="NCBIfam" id="NF008295">
    <property type="entry name" value="PRK11081.1"/>
    <property type="match status" value="1"/>
</dbReference>
<evidence type="ECO:0000259" key="8">
    <source>
        <dbReference type="Pfam" id="PF00588"/>
    </source>
</evidence>
<accession>A0A1G6DCG7</accession>
<dbReference type="GO" id="GO:0000049">
    <property type="term" value="F:tRNA binding"/>
    <property type="evidence" value="ECO:0007669"/>
    <property type="project" value="UniProtKB-UniRule"/>
</dbReference>
<feature type="domain" description="tRNA/rRNA methyltransferase SpoU type" evidence="8">
    <location>
        <begin position="20"/>
        <end position="159"/>
    </location>
</feature>
<dbReference type="Pfam" id="PF12105">
    <property type="entry name" value="SpoU_methylas_C"/>
    <property type="match status" value="1"/>
</dbReference>
<evidence type="ECO:0000256" key="2">
    <source>
        <dbReference type="ARBA" id="ARBA00022603"/>
    </source>
</evidence>
<evidence type="ECO:0000256" key="3">
    <source>
        <dbReference type="ARBA" id="ARBA00022679"/>
    </source>
</evidence>
<name>A0A1G6DCG7_9GAMM</name>
<dbReference type="RefSeq" id="WP_092593539.1">
    <property type="nucleotide sequence ID" value="NZ_FMXN01000009.1"/>
</dbReference>
<organism evidence="10 11">
    <name type="scientific">Pseudidiomarina indica</name>
    <dbReference type="NCBI Taxonomy" id="1159017"/>
    <lineage>
        <taxon>Bacteria</taxon>
        <taxon>Pseudomonadati</taxon>
        <taxon>Pseudomonadota</taxon>
        <taxon>Gammaproteobacteria</taxon>
        <taxon>Alteromonadales</taxon>
        <taxon>Idiomarinaceae</taxon>
        <taxon>Pseudidiomarina</taxon>
    </lineage>
</organism>
<keyword evidence="2 7" id="KW-0489">Methyltransferase</keyword>
<evidence type="ECO:0000256" key="1">
    <source>
        <dbReference type="ARBA" id="ARBA00022555"/>
    </source>
</evidence>
<protein>
    <recommendedName>
        <fullName evidence="7">tRNA (guanosine(18)-2'-O)-methyltransferase</fullName>
        <ecNumber evidence="7">2.1.1.34</ecNumber>
    </recommendedName>
    <alternativeName>
        <fullName evidence="7">tRNA [Gm18] methyltransferase</fullName>
    </alternativeName>
</protein>
<feature type="binding site" evidence="7">
    <location>
        <position position="139"/>
    </location>
    <ligand>
        <name>S-adenosyl-L-methionine</name>
        <dbReference type="ChEBI" id="CHEBI:59789"/>
    </ligand>
</feature>
<dbReference type="GO" id="GO:0002938">
    <property type="term" value="P:tRNA guanine ribose methylation"/>
    <property type="evidence" value="ECO:0007669"/>
    <property type="project" value="UniProtKB-UniRule"/>
</dbReference>
<feature type="domain" description="RNA methyltransferase SpoU/TrmH type C-terminal" evidence="9">
    <location>
        <begin position="163"/>
        <end position="216"/>
    </location>
</feature>
<dbReference type="CDD" id="cd18092">
    <property type="entry name" value="SpoU-like_TrmH"/>
    <property type="match status" value="1"/>
</dbReference>
<dbReference type="InterPro" id="IPR022724">
    <property type="entry name" value="rRNA_MeTrfase_SpoU_C"/>
</dbReference>
<dbReference type="Pfam" id="PF00588">
    <property type="entry name" value="SpoU_methylase"/>
    <property type="match status" value="1"/>
</dbReference>
<feature type="binding site" evidence="7">
    <location>
        <position position="148"/>
    </location>
    <ligand>
        <name>S-adenosyl-L-methionine</name>
        <dbReference type="ChEBI" id="CHEBI:59789"/>
    </ligand>
</feature>
<evidence type="ECO:0000256" key="7">
    <source>
        <dbReference type="HAMAP-Rule" id="MF_02060"/>
    </source>
</evidence>
<gene>
    <name evidence="7" type="primary">trmH</name>
    <name evidence="10" type="ORF">SAMN02927930_01629</name>
</gene>
<dbReference type="InterPro" id="IPR001537">
    <property type="entry name" value="SpoU_MeTrfase"/>
</dbReference>
<dbReference type="OrthoDB" id="9794400at2"/>
<dbReference type="InterPro" id="IPR033671">
    <property type="entry name" value="TrmH"/>
</dbReference>
<dbReference type="EMBL" id="FMXN01000009">
    <property type="protein sequence ID" value="SDB42555.1"/>
    <property type="molecule type" value="Genomic_DNA"/>
</dbReference>
<sequence>MSPERFSRISQLLDQRQHDLTLCLESVHKNHNLNALVRTADAVGIHEVHAVWYDQQFRMSRGAAVGTEKWVNVIHHDGLAPALEHFRAQGQQIVVTHLSPQAVDFRSIDYTKPTAIVVGQERRGVTPEMIAAAEHHIMVPMVGMAESLNVSVAAAVILYEAQRQRAAAGCYQRPSLPESERQRVLFEGGHPIFARLCRLNQIPYPPLNEQGEICADASWWEQIRRAKR</sequence>